<protein>
    <submittedName>
        <fullName evidence="1">Uncharacterized protein</fullName>
    </submittedName>
</protein>
<accession>A0AA97PR22</accession>
<organism evidence="1">
    <name type="scientific">Pyricularia oryzae (strain Y34)</name>
    <name type="common">Rice blast fungus</name>
    <name type="synonym">Magnaporthe oryzae</name>
    <dbReference type="NCBI Taxonomy" id="1143189"/>
    <lineage>
        <taxon>Eukaryota</taxon>
        <taxon>Fungi</taxon>
        <taxon>Dikarya</taxon>
        <taxon>Ascomycota</taxon>
        <taxon>Pezizomycotina</taxon>
        <taxon>Sordariomycetes</taxon>
        <taxon>Sordariomycetidae</taxon>
        <taxon>Magnaporthales</taxon>
        <taxon>Pyriculariaceae</taxon>
        <taxon>Pyricularia</taxon>
    </lineage>
</organism>
<reference evidence="1" key="1">
    <citation type="journal article" date="2012" name="PLoS Genet.">
        <title>Comparative analysis of the genomes of two field isolates of the rice blast fungus Magnaporthe oryzae.</title>
        <authorList>
            <person name="Xue M."/>
            <person name="Yang J."/>
            <person name="Li Z."/>
            <person name="Hu S."/>
            <person name="Yao N."/>
            <person name="Dean R.A."/>
            <person name="Zhao W."/>
            <person name="Shen M."/>
            <person name="Zhang H."/>
            <person name="Li C."/>
            <person name="Liu L."/>
            <person name="Cao L."/>
            <person name="Xu X."/>
            <person name="Xing Y."/>
            <person name="Hsiang T."/>
            <person name="Zhang Z."/>
            <person name="Xu J.R."/>
            <person name="Peng Y.L."/>
        </authorList>
    </citation>
    <scope>NUCLEOTIDE SEQUENCE</scope>
    <source>
        <strain evidence="1">Y34</strain>
    </source>
</reference>
<gene>
    <name evidence="1" type="ORF">OOU_Y34scaffold00145g12</name>
</gene>
<sequence length="147" mass="16859">MLPTVPHARDNQSQCIGDEKNYVVSEDRQTHGHKLRKNALLAVRGQWFLVQDLVSICSECSVRLPTGRGFPRCCKGRHIIPSPQVPDLKYGYNSSGPTLFASKVLFCTSKRRYHESFRVMSYEMCEEWSIMILKKLPSSCSLMHQRP</sequence>
<name>A0AA97PR22_PYRO3</name>
<dbReference type="Proteomes" id="UP000011086">
    <property type="component" value="Unassembled WGS sequence"/>
</dbReference>
<dbReference type="EMBL" id="JH793746">
    <property type="protein sequence ID" value="ELQ43553.1"/>
    <property type="molecule type" value="Genomic_DNA"/>
</dbReference>
<proteinExistence type="predicted"/>
<dbReference type="AlphaFoldDB" id="A0AA97PR22"/>
<evidence type="ECO:0000313" key="1">
    <source>
        <dbReference type="EMBL" id="ELQ43553.1"/>
    </source>
</evidence>